<evidence type="ECO:0000256" key="3">
    <source>
        <dbReference type="ARBA" id="ARBA00023134"/>
    </source>
</evidence>
<dbReference type="GO" id="GO:0003924">
    <property type="term" value="F:GTPase activity"/>
    <property type="evidence" value="ECO:0007669"/>
    <property type="project" value="InterPro"/>
</dbReference>
<dbReference type="OrthoDB" id="5817230at2759"/>
<feature type="non-terminal residue" evidence="5">
    <location>
        <position position="125"/>
    </location>
</feature>
<dbReference type="Pfam" id="PF00503">
    <property type="entry name" value="G-alpha"/>
    <property type="match status" value="1"/>
</dbReference>
<keyword evidence="4" id="KW-0807">Transducer</keyword>
<dbReference type="GO" id="GO:0005834">
    <property type="term" value="C:heterotrimeric G-protein complex"/>
    <property type="evidence" value="ECO:0007669"/>
    <property type="project" value="TreeGrafter"/>
</dbReference>
<evidence type="ECO:0000313" key="5">
    <source>
        <dbReference type="EMBL" id="KAF5396647.1"/>
    </source>
</evidence>
<dbReference type="EMBL" id="LUCH01007667">
    <property type="protein sequence ID" value="KAF5396647.1"/>
    <property type="molecule type" value="Genomic_DNA"/>
</dbReference>
<protein>
    <submittedName>
        <fullName evidence="5">Uncharacterized protein</fullName>
    </submittedName>
</protein>
<dbReference type="GO" id="GO:0046872">
    <property type="term" value="F:metal ion binding"/>
    <property type="evidence" value="ECO:0007669"/>
    <property type="project" value="UniProtKB-KW"/>
</dbReference>
<dbReference type="SUPFAM" id="SSF52540">
    <property type="entry name" value="P-loop containing nucleoside triphosphate hydrolases"/>
    <property type="match status" value="1"/>
</dbReference>
<dbReference type="AlphaFoldDB" id="A0A8J4SLE6"/>
<dbReference type="Proteomes" id="UP000748531">
    <property type="component" value="Unassembled WGS sequence"/>
</dbReference>
<evidence type="ECO:0000256" key="2">
    <source>
        <dbReference type="ARBA" id="ARBA00022741"/>
    </source>
</evidence>
<dbReference type="PANTHER" id="PTHR10218:SF302">
    <property type="entry name" value="GUANINE NUCLEOTIDE-BINDING PROTEIN ALPHA-5 SUBUNIT"/>
    <property type="match status" value="1"/>
</dbReference>
<name>A0A8J4SLE6_9TREM</name>
<evidence type="ECO:0000313" key="6">
    <source>
        <dbReference type="Proteomes" id="UP000748531"/>
    </source>
</evidence>
<sequence>MNKNSHPINRTSKFRSIRIDRHLQQEHENRRRELQLLLIGSANSGKNTISKQLRIHYGDGFPPNARLQLAPTILANLADSVALVLRNMSGLNIHFTDMSVKRIATRMLEAQPENGFISTMLCSSK</sequence>
<dbReference type="GO" id="GO:0007188">
    <property type="term" value="P:adenylate cyclase-modulating G protein-coupled receptor signaling pathway"/>
    <property type="evidence" value="ECO:0007669"/>
    <property type="project" value="TreeGrafter"/>
</dbReference>
<keyword evidence="1" id="KW-0479">Metal-binding</keyword>
<keyword evidence="3" id="KW-0342">GTP-binding</keyword>
<dbReference type="InterPro" id="IPR001019">
    <property type="entry name" value="Gprotein_alpha_su"/>
</dbReference>
<accession>A0A8J4SLE6</accession>
<dbReference type="InterPro" id="IPR027417">
    <property type="entry name" value="P-loop_NTPase"/>
</dbReference>
<reference evidence="5" key="1">
    <citation type="submission" date="2019-05" db="EMBL/GenBank/DDBJ databases">
        <title>Annotation for the trematode Paragonimus heterotremus.</title>
        <authorList>
            <person name="Choi Y.-J."/>
        </authorList>
    </citation>
    <scope>NUCLEOTIDE SEQUENCE</scope>
    <source>
        <strain evidence="5">LC</strain>
    </source>
</reference>
<dbReference type="GO" id="GO:0005737">
    <property type="term" value="C:cytoplasm"/>
    <property type="evidence" value="ECO:0007669"/>
    <property type="project" value="TreeGrafter"/>
</dbReference>
<dbReference type="Gene3D" id="3.40.50.300">
    <property type="entry name" value="P-loop containing nucleotide triphosphate hydrolases"/>
    <property type="match status" value="1"/>
</dbReference>
<evidence type="ECO:0000256" key="4">
    <source>
        <dbReference type="ARBA" id="ARBA00023224"/>
    </source>
</evidence>
<comment type="caution">
    <text evidence="5">The sequence shown here is derived from an EMBL/GenBank/DDBJ whole genome shotgun (WGS) entry which is preliminary data.</text>
</comment>
<proteinExistence type="predicted"/>
<dbReference type="GO" id="GO:0031683">
    <property type="term" value="F:G-protein beta/gamma-subunit complex binding"/>
    <property type="evidence" value="ECO:0007669"/>
    <property type="project" value="InterPro"/>
</dbReference>
<keyword evidence="2" id="KW-0547">Nucleotide-binding</keyword>
<organism evidence="5 6">
    <name type="scientific">Paragonimus heterotremus</name>
    <dbReference type="NCBI Taxonomy" id="100268"/>
    <lineage>
        <taxon>Eukaryota</taxon>
        <taxon>Metazoa</taxon>
        <taxon>Spiralia</taxon>
        <taxon>Lophotrochozoa</taxon>
        <taxon>Platyhelminthes</taxon>
        <taxon>Trematoda</taxon>
        <taxon>Digenea</taxon>
        <taxon>Plagiorchiida</taxon>
        <taxon>Troglotremata</taxon>
        <taxon>Troglotrematidae</taxon>
        <taxon>Paragonimus</taxon>
    </lineage>
</organism>
<dbReference type="PANTHER" id="PTHR10218">
    <property type="entry name" value="GTP-BINDING PROTEIN ALPHA SUBUNIT"/>
    <property type="match status" value="1"/>
</dbReference>
<gene>
    <name evidence="5" type="ORF">PHET_09627</name>
</gene>
<evidence type="ECO:0000256" key="1">
    <source>
        <dbReference type="ARBA" id="ARBA00022723"/>
    </source>
</evidence>
<keyword evidence="6" id="KW-1185">Reference proteome</keyword>
<dbReference type="GO" id="GO:0005525">
    <property type="term" value="F:GTP binding"/>
    <property type="evidence" value="ECO:0007669"/>
    <property type="project" value="UniProtKB-KW"/>
</dbReference>
<dbReference type="GO" id="GO:0001664">
    <property type="term" value="F:G protein-coupled receptor binding"/>
    <property type="evidence" value="ECO:0007669"/>
    <property type="project" value="TreeGrafter"/>
</dbReference>